<comment type="catalytic activity">
    <reaction evidence="1">
        <text>Hydrolysis of terminal non-reducing alpha-L-arabinofuranoside residues in alpha-L-arabinosides.</text>
        <dbReference type="EC" id="3.2.1.55"/>
    </reaction>
</comment>
<dbReference type="GO" id="GO:0000272">
    <property type="term" value="P:polysaccharide catabolic process"/>
    <property type="evidence" value="ECO:0007669"/>
    <property type="project" value="TreeGrafter"/>
</dbReference>
<dbReference type="EMBL" id="JASCXX010000013">
    <property type="protein sequence ID" value="MDI6449775.1"/>
    <property type="molecule type" value="Genomic_DNA"/>
</dbReference>
<dbReference type="PANTHER" id="PTHR43576">
    <property type="entry name" value="ALPHA-L-ARABINOFURANOSIDASE C-RELATED"/>
    <property type="match status" value="1"/>
</dbReference>
<dbReference type="SUPFAM" id="SSF51011">
    <property type="entry name" value="Glycosyl hydrolase domain"/>
    <property type="match status" value="1"/>
</dbReference>
<evidence type="ECO:0000256" key="7">
    <source>
        <dbReference type="ARBA" id="ARBA00023295"/>
    </source>
</evidence>
<feature type="signal peptide" evidence="8">
    <location>
        <begin position="1"/>
        <end position="24"/>
    </location>
</feature>
<evidence type="ECO:0000256" key="1">
    <source>
        <dbReference type="ARBA" id="ARBA00001462"/>
    </source>
</evidence>
<keyword evidence="8" id="KW-0732">Signal</keyword>
<dbReference type="RefSeq" id="WP_349245184.1">
    <property type="nucleotide sequence ID" value="NZ_JASCXX010000013.1"/>
</dbReference>
<keyword evidence="6" id="KW-0119">Carbohydrate metabolism</keyword>
<keyword evidence="7" id="KW-0326">Glycosidase</keyword>
<dbReference type="InterPro" id="IPR055235">
    <property type="entry name" value="ASD1_cat"/>
</dbReference>
<dbReference type="AlphaFoldDB" id="A0AAW6TW00"/>
<evidence type="ECO:0000256" key="4">
    <source>
        <dbReference type="ARBA" id="ARBA00012670"/>
    </source>
</evidence>
<evidence type="ECO:0000256" key="6">
    <source>
        <dbReference type="ARBA" id="ARBA00023277"/>
    </source>
</evidence>
<dbReference type="PANTHER" id="PTHR43576:SF2">
    <property type="entry name" value="INTRACELLULAR EXO-ALPHA-L-ARABINOFURANOSIDASE 2"/>
    <property type="match status" value="1"/>
</dbReference>
<evidence type="ECO:0000256" key="2">
    <source>
        <dbReference type="ARBA" id="ARBA00007186"/>
    </source>
</evidence>
<dbReference type="Gene3D" id="3.20.20.80">
    <property type="entry name" value="Glycosidases"/>
    <property type="match status" value="1"/>
</dbReference>
<feature type="domain" description="Alpha-L-arabinofuranosidase C-terminal" evidence="9">
    <location>
        <begin position="329"/>
        <end position="519"/>
    </location>
</feature>
<dbReference type="SUPFAM" id="SSF51445">
    <property type="entry name" value="(Trans)glycosidases"/>
    <property type="match status" value="1"/>
</dbReference>
<comment type="similarity">
    <text evidence="2">Belongs to the glycosyl hydrolase 51 family.</text>
</comment>
<gene>
    <name evidence="10" type="ORF">QJ522_12020</name>
</gene>
<name>A0AAW6TW00_9BACT</name>
<reference evidence="10" key="1">
    <citation type="submission" date="2023-05" db="EMBL/GenBank/DDBJ databases">
        <title>Anaerotaeda fermentans gen. nov., sp. nov., a novel anaerobic planctomycete of the new family within the order Sedimentisphaerales isolated from Taman Peninsula, Russia.</title>
        <authorList>
            <person name="Khomyakova M.A."/>
            <person name="Merkel A.Y."/>
            <person name="Slobodkin A.I."/>
        </authorList>
    </citation>
    <scope>NUCLEOTIDE SEQUENCE</scope>
    <source>
        <strain evidence="10">M17dextr</strain>
    </source>
</reference>
<comment type="caution">
    <text evidence="10">The sequence shown here is derived from an EMBL/GenBank/DDBJ whole genome shotgun (WGS) entry which is preliminary data.</text>
</comment>
<keyword evidence="5" id="KW-0378">Hydrolase</keyword>
<dbReference type="Gene3D" id="2.60.40.1180">
    <property type="entry name" value="Golgi alpha-mannosidase II"/>
    <property type="match status" value="1"/>
</dbReference>
<feature type="chain" id="PRO_5043330771" description="non-reducing end alpha-L-arabinofuranosidase" evidence="8">
    <location>
        <begin position="25"/>
        <end position="526"/>
    </location>
</feature>
<dbReference type="Pfam" id="PF06964">
    <property type="entry name" value="Alpha-L-AF_C"/>
    <property type="match status" value="1"/>
</dbReference>
<evidence type="ECO:0000256" key="8">
    <source>
        <dbReference type="SAM" id="SignalP"/>
    </source>
</evidence>
<dbReference type="GO" id="GO:0046373">
    <property type="term" value="P:L-arabinose metabolic process"/>
    <property type="evidence" value="ECO:0007669"/>
    <property type="project" value="InterPro"/>
</dbReference>
<dbReference type="Proteomes" id="UP001431776">
    <property type="component" value="Unassembled WGS sequence"/>
</dbReference>
<dbReference type="EC" id="3.2.1.55" evidence="4"/>
<evidence type="ECO:0000256" key="3">
    <source>
        <dbReference type="ARBA" id="ARBA00011165"/>
    </source>
</evidence>
<evidence type="ECO:0000313" key="10">
    <source>
        <dbReference type="EMBL" id="MDI6449775.1"/>
    </source>
</evidence>
<organism evidence="10 11">
    <name type="scientific">Anaerobaca lacustris</name>
    <dbReference type="NCBI Taxonomy" id="3044600"/>
    <lineage>
        <taxon>Bacteria</taxon>
        <taxon>Pseudomonadati</taxon>
        <taxon>Planctomycetota</taxon>
        <taxon>Phycisphaerae</taxon>
        <taxon>Sedimentisphaerales</taxon>
        <taxon>Anaerobacaceae</taxon>
        <taxon>Anaerobaca</taxon>
    </lineage>
</organism>
<proteinExistence type="inferred from homology"/>
<dbReference type="InterPro" id="IPR017853">
    <property type="entry name" value="GH"/>
</dbReference>
<dbReference type="InterPro" id="IPR013780">
    <property type="entry name" value="Glyco_hydro_b"/>
</dbReference>
<protein>
    <recommendedName>
        <fullName evidence="4">non-reducing end alpha-L-arabinofuranosidase</fullName>
        <ecNumber evidence="4">3.2.1.55</ecNumber>
    </recommendedName>
</protein>
<evidence type="ECO:0000256" key="5">
    <source>
        <dbReference type="ARBA" id="ARBA00022801"/>
    </source>
</evidence>
<comment type="subunit">
    <text evidence="3">Homohexamer; trimer of dimers.</text>
</comment>
<dbReference type="Pfam" id="PF22848">
    <property type="entry name" value="ASD1_dom"/>
    <property type="match status" value="1"/>
</dbReference>
<keyword evidence="11" id="KW-1185">Reference proteome</keyword>
<dbReference type="SMART" id="SM00813">
    <property type="entry name" value="Alpha-L-AF_C"/>
    <property type="match status" value="1"/>
</dbReference>
<evidence type="ECO:0000313" key="11">
    <source>
        <dbReference type="Proteomes" id="UP001431776"/>
    </source>
</evidence>
<accession>A0AAW6TW00</accession>
<evidence type="ECO:0000259" key="9">
    <source>
        <dbReference type="SMART" id="SM00813"/>
    </source>
</evidence>
<dbReference type="GO" id="GO:0046556">
    <property type="term" value="F:alpha-L-arabinofuranosidase activity"/>
    <property type="evidence" value="ECO:0007669"/>
    <property type="project" value="UniProtKB-EC"/>
</dbReference>
<dbReference type="InterPro" id="IPR010720">
    <property type="entry name" value="Alpha-L-AF_C"/>
</dbReference>
<sequence>MKRHGLKTLVCLIVAAAFCVGAQAVVTVSSEPGTVNRLVVHADQGETTIAPEIYGHFAEHLGRCVYEGFWVGEDSEIPNVRGIRTDVVEALKKLDIPVLRWPGGCFADEYHWMEGIGPRDTRPAMINTHWGMVTETNAFGTHEFLDLCEQLGCEAYVAGNVGSGTVKEMQDWVEYMTFDGDSEMANLRRANGREKPWRVKYFGVGNENWGCGGNMTPEFYADLYRVYQTYVRSYSNNAIVKIACGPSSADYHWLTVVLERAARYMDAISLHHYVRGSGNWTDKGSATEFDEGEWFVLMKNTLTIYDLLEKSIEIMDRFDRRGRIGLYVDEWGTWWDAEPGTNPAFLYQQNTMRDAVSAGIFLNAFNEHCRRVRMGNIAQTNNVLQAMILTDGPKMIVTPTYHVFEMYKVHQGATHLPADLTCRAYNRGGEELPSLVASASRAASGLIHITICNLDAQKPAEFVCEIKGVEISRVSGRVLTAETMNAMNTFEAPDAVKPTVLSGASVRDGAIRATLPARSVTVLAVR</sequence>